<proteinExistence type="predicted"/>
<dbReference type="PANTHER" id="PTHR10908:SF0">
    <property type="entry name" value="SEROTONIN N-ACETYLTRANSFERASE"/>
    <property type="match status" value="1"/>
</dbReference>
<dbReference type="RefSeq" id="WP_057801869.1">
    <property type="nucleotide sequence ID" value="NZ_AZDV01000006.1"/>
</dbReference>
<dbReference type="STRING" id="1423715.FD25_GL000008"/>
<keyword evidence="5" id="KW-1185">Reference proteome</keyword>
<keyword evidence="2" id="KW-0012">Acyltransferase</keyword>
<dbReference type="GO" id="GO:0008080">
    <property type="term" value="F:N-acetyltransferase activity"/>
    <property type="evidence" value="ECO:0007669"/>
    <property type="project" value="UniProtKB-ARBA"/>
</dbReference>
<dbReference type="EMBL" id="AZDV01000006">
    <property type="protein sequence ID" value="KRK95593.1"/>
    <property type="molecule type" value="Genomic_DNA"/>
</dbReference>
<dbReference type="AlphaFoldDB" id="A0A0R1LS32"/>
<feature type="domain" description="N-acetyltransferase" evidence="3">
    <location>
        <begin position="1"/>
        <end position="161"/>
    </location>
</feature>
<dbReference type="InterPro" id="IPR051635">
    <property type="entry name" value="SNAT-like"/>
</dbReference>
<dbReference type="Proteomes" id="UP000051955">
    <property type="component" value="Unassembled WGS sequence"/>
</dbReference>
<dbReference type="PROSITE" id="PS51186">
    <property type="entry name" value="GNAT"/>
    <property type="match status" value="1"/>
</dbReference>
<dbReference type="SUPFAM" id="SSF55729">
    <property type="entry name" value="Acyl-CoA N-acyltransferases (Nat)"/>
    <property type="match status" value="1"/>
</dbReference>
<evidence type="ECO:0000313" key="4">
    <source>
        <dbReference type="EMBL" id="KRK95593.1"/>
    </source>
</evidence>
<accession>A0A0R1LS32</accession>
<evidence type="ECO:0000256" key="2">
    <source>
        <dbReference type="ARBA" id="ARBA00023315"/>
    </source>
</evidence>
<dbReference type="Gene3D" id="3.40.630.30">
    <property type="match status" value="1"/>
</dbReference>
<organism evidence="4 5">
    <name type="scientific">Levilactobacillus acidifarinae DSM 19394 = JCM 15949</name>
    <dbReference type="NCBI Taxonomy" id="1423715"/>
    <lineage>
        <taxon>Bacteria</taxon>
        <taxon>Bacillati</taxon>
        <taxon>Bacillota</taxon>
        <taxon>Bacilli</taxon>
        <taxon>Lactobacillales</taxon>
        <taxon>Lactobacillaceae</taxon>
        <taxon>Levilactobacillus</taxon>
    </lineage>
</organism>
<dbReference type="PATRIC" id="fig|1423715.3.peg.8"/>
<reference evidence="4 5" key="1">
    <citation type="journal article" date="2015" name="Genome Announc.">
        <title>Expanding the biotechnology potential of lactobacilli through comparative genomics of 213 strains and associated genera.</title>
        <authorList>
            <person name="Sun Z."/>
            <person name="Harris H.M."/>
            <person name="McCann A."/>
            <person name="Guo C."/>
            <person name="Argimon S."/>
            <person name="Zhang W."/>
            <person name="Yang X."/>
            <person name="Jeffery I.B."/>
            <person name="Cooney J.C."/>
            <person name="Kagawa T.F."/>
            <person name="Liu W."/>
            <person name="Song Y."/>
            <person name="Salvetti E."/>
            <person name="Wrobel A."/>
            <person name="Rasinkangas P."/>
            <person name="Parkhill J."/>
            <person name="Rea M.C."/>
            <person name="O'Sullivan O."/>
            <person name="Ritari J."/>
            <person name="Douillard F.P."/>
            <person name="Paul Ross R."/>
            <person name="Yang R."/>
            <person name="Briner A.E."/>
            <person name="Felis G.E."/>
            <person name="de Vos W.M."/>
            <person name="Barrangou R."/>
            <person name="Klaenhammer T.R."/>
            <person name="Caufield P.W."/>
            <person name="Cui Y."/>
            <person name="Zhang H."/>
            <person name="O'Toole P.W."/>
        </authorList>
    </citation>
    <scope>NUCLEOTIDE SEQUENCE [LARGE SCALE GENOMIC DNA]</scope>
    <source>
        <strain evidence="4 5">DSM 19394</strain>
    </source>
</reference>
<keyword evidence="1 4" id="KW-0808">Transferase</keyword>
<evidence type="ECO:0000259" key="3">
    <source>
        <dbReference type="PROSITE" id="PS51186"/>
    </source>
</evidence>
<dbReference type="InterPro" id="IPR000182">
    <property type="entry name" value="GNAT_dom"/>
</dbReference>
<name>A0A0R1LS32_9LACO</name>
<evidence type="ECO:0000313" key="5">
    <source>
        <dbReference type="Proteomes" id="UP000051955"/>
    </source>
</evidence>
<sequence>MQISQAIAADLPAILTIENAGFNPAEAGSPAAYAARLKAFPETFLVAKDDEQVLGFICGPIVDQPLVEDWMYEQAPTNLPTGGHQMILTVAVSPNAQGRGIGSQLLTALAKVARAHHCASLALTCLADRIPFYQKNGYAKVGVSSSEHAGETWYDLVKTLN</sequence>
<gene>
    <name evidence="4" type="ORF">FD25_GL000008</name>
</gene>
<dbReference type="InterPro" id="IPR016181">
    <property type="entry name" value="Acyl_CoA_acyltransferase"/>
</dbReference>
<dbReference type="CDD" id="cd04301">
    <property type="entry name" value="NAT_SF"/>
    <property type="match status" value="1"/>
</dbReference>
<dbReference type="Pfam" id="PF00583">
    <property type="entry name" value="Acetyltransf_1"/>
    <property type="match status" value="1"/>
</dbReference>
<dbReference type="PANTHER" id="PTHR10908">
    <property type="entry name" value="SEROTONIN N-ACETYLTRANSFERASE"/>
    <property type="match status" value="1"/>
</dbReference>
<evidence type="ECO:0000256" key="1">
    <source>
        <dbReference type="ARBA" id="ARBA00022679"/>
    </source>
</evidence>
<protein>
    <submittedName>
        <fullName evidence="4">GNAT family acetyltransferase</fullName>
    </submittedName>
</protein>
<comment type="caution">
    <text evidence="4">The sequence shown here is derived from an EMBL/GenBank/DDBJ whole genome shotgun (WGS) entry which is preliminary data.</text>
</comment>
<dbReference type="OrthoDB" id="9800962at2"/>